<accession>W4M643</accession>
<evidence type="ECO:0000313" key="1">
    <source>
        <dbReference type="EMBL" id="ETX05789.1"/>
    </source>
</evidence>
<dbReference type="AlphaFoldDB" id="W4M643"/>
<sequence length="75" mass="8131">MAMAASVLPLNWAAADLHDHLGLIPLHRIRLYPPLGTAALADVLTVQAQENRFFNYRFAICLTGQDGGGSKDRVA</sequence>
<evidence type="ECO:0000313" key="2">
    <source>
        <dbReference type="Proteomes" id="UP000019140"/>
    </source>
</evidence>
<dbReference type="EMBL" id="AZHX01000864">
    <property type="protein sequence ID" value="ETX05789.1"/>
    <property type="molecule type" value="Genomic_DNA"/>
</dbReference>
<organism evidence="1 2">
    <name type="scientific">Candidatus Entotheonella gemina</name>
    <dbReference type="NCBI Taxonomy" id="1429439"/>
    <lineage>
        <taxon>Bacteria</taxon>
        <taxon>Pseudomonadati</taxon>
        <taxon>Nitrospinota/Tectimicrobiota group</taxon>
        <taxon>Candidatus Tectimicrobiota</taxon>
        <taxon>Candidatus Entotheonellia</taxon>
        <taxon>Candidatus Entotheonellales</taxon>
        <taxon>Candidatus Entotheonellaceae</taxon>
        <taxon>Candidatus Entotheonella</taxon>
    </lineage>
</organism>
<protein>
    <submittedName>
        <fullName evidence="1">Uncharacterized protein</fullName>
    </submittedName>
</protein>
<dbReference type="Proteomes" id="UP000019140">
    <property type="component" value="Unassembled WGS sequence"/>
</dbReference>
<gene>
    <name evidence="1" type="ORF">ETSY2_20880</name>
</gene>
<reference evidence="1 2" key="1">
    <citation type="journal article" date="2014" name="Nature">
        <title>An environmental bacterial taxon with a large and distinct metabolic repertoire.</title>
        <authorList>
            <person name="Wilson M.C."/>
            <person name="Mori T."/>
            <person name="Ruckert C."/>
            <person name="Uria A.R."/>
            <person name="Helf M.J."/>
            <person name="Takada K."/>
            <person name="Gernert C."/>
            <person name="Steffens U.A."/>
            <person name="Heycke N."/>
            <person name="Schmitt S."/>
            <person name="Rinke C."/>
            <person name="Helfrich E.J."/>
            <person name="Brachmann A.O."/>
            <person name="Gurgui C."/>
            <person name="Wakimoto T."/>
            <person name="Kracht M."/>
            <person name="Crusemann M."/>
            <person name="Hentschel U."/>
            <person name="Abe I."/>
            <person name="Matsunaga S."/>
            <person name="Kalinowski J."/>
            <person name="Takeyama H."/>
            <person name="Piel J."/>
        </authorList>
    </citation>
    <scope>NUCLEOTIDE SEQUENCE [LARGE SCALE GENOMIC DNA]</scope>
    <source>
        <strain evidence="2">TSY2</strain>
    </source>
</reference>
<dbReference type="HOGENOM" id="CLU_2664238_0_0_7"/>
<keyword evidence="2" id="KW-1185">Reference proteome</keyword>
<comment type="caution">
    <text evidence="1">The sequence shown here is derived from an EMBL/GenBank/DDBJ whole genome shotgun (WGS) entry which is preliminary data.</text>
</comment>
<name>W4M643_9BACT</name>
<proteinExistence type="predicted"/>